<dbReference type="InterPro" id="IPR002347">
    <property type="entry name" value="SDR_fam"/>
</dbReference>
<keyword evidence="2" id="KW-0560">Oxidoreductase</keyword>
<sequence length="220" mass="23398">MQMAREGGKVAVADISDDGAQTVLDIEKDGGEAIFIKTDVSHSGQVQAAVQAAVDNWGKIDVVVNDAAMMTFTPIVDLPDEDFDRVLAVNVRSVFLFCKYAVPHMRPGSAIVNISSVHAHETTKNVVPYAASKGAMEAFTRGFSEELVSRKIRINCVAPGSVDTPMLWNNPNIKSGAEKITGAVGKPEDIASAVCFMASSEAKFVNGTTLIVDGGRLDIL</sequence>
<dbReference type="GO" id="GO:0016491">
    <property type="term" value="F:oxidoreductase activity"/>
    <property type="evidence" value="ECO:0007669"/>
    <property type="project" value="UniProtKB-KW"/>
</dbReference>
<dbReference type="PANTHER" id="PTHR24321">
    <property type="entry name" value="DEHYDROGENASES, SHORT CHAIN"/>
    <property type="match status" value="1"/>
</dbReference>
<dbReference type="Proteomes" id="UP000287394">
    <property type="component" value="Chromosome"/>
</dbReference>
<evidence type="ECO:0000256" key="2">
    <source>
        <dbReference type="ARBA" id="ARBA00023002"/>
    </source>
</evidence>
<dbReference type="Gene3D" id="3.40.50.720">
    <property type="entry name" value="NAD(P)-binding Rossmann-like Domain"/>
    <property type="match status" value="1"/>
</dbReference>
<dbReference type="InterPro" id="IPR036291">
    <property type="entry name" value="NAD(P)-bd_dom_sf"/>
</dbReference>
<dbReference type="FunFam" id="3.40.50.720:FF:000084">
    <property type="entry name" value="Short-chain dehydrogenase reductase"/>
    <property type="match status" value="1"/>
</dbReference>
<reference evidence="3 4" key="1">
    <citation type="journal article" date="2019" name="Int. J. Syst. Evol. Microbiol.">
        <title>Capsulimonas corticalis gen. nov., sp. nov., an aerobic capsulated bacterium, of a novel bacterial order, Capsulimonadales ord. nov., of the class Armatimonadia of the phylum Armatimonadetes.</title>
        <authorList>
            <person name="Li J."/>
            <person name="Kudo C."/>
            <person name="Tonouchi A."/>
        </authorList>
    </citation>
    <scope>NUCLEOTIDE SEQUENCE [LARGE SCALE GENOMIC DNA]</scope>
    <source>
        <strain evidence="3 4">AX-7</strain>
    </source>
</reference>
<evidence type="ECO:0000256" key="1">
    <source>
        <dbReference type="ARBA" id="ARBA00006484"/>
    </source>
</evidence>
<proteinExistence type="inferred from homology"/>
<dbReference type="PRINTS" id="PR00080">
    <property type="entry name" value="SDRFAMILY"/>
</dbReference>
<accession>A0A402CW92</accession>
<organism evidence="3 4">
    <name type="scientific">Capsulimonas corticalis</name>
    <dbReference type="NCBI Taxonomy" id="2219043"/>
    <lineage>
        <taxon>Bacteria</taxon>
        <taxon>Bacillati</taxon>
        <taxon>Armatimonadota</taxon>
        <taxon>Armatimonadia</taxon>
        <taxon>Capsulimonadales</taxon>
        <taxon>Capsulimonadaceae</taxon>
        <taxon>Capsulimonas</taxon>
    </lineage>
</organism>
<evidence type="ECO:0000313" key="4">
    <source>
        <dbReference type="Proteomes" id="UP000287394"/>
    </source>
</evidence>
<dbReference type="InterPro" id="IPR020904">
    <property type="entry name" value="Sc_DH/Rdtase_CS"/>
</dbReference>
<evidence type="ECO:0000313" key="3">
    <source>
        <dbReference type="EMBL" id="BDI34091.1"/>
    </source>
</evidence>
<comment type="similarity">
    <text evidence="1">Belongs to the short-chain dehydrogenases/reductases (SDR) family.</text>
</comment>
<gene>
    <name evidence="3" type="ORF">CCAX7_61420</name>
</gene>
<dbReference type="PANTHER" id="PTHR24321:SF8">
    <property type="entry name" value="ESTRADIOL 17-BETA-DEHYDROGENASE 8-RELATED"/>
    <property type="match status" value="1"/>
</dbReference>
<dbReference type="EMBL" id="AP025739">
    <property type="protein sequence ID" value="BDI34091.1"/>
    <property type="molecule type" value="Genomic_DNA"/>
</dbReference>
<keyword evidence="4" id="KW-1185">Reference proteome</keyword>
<dbReference type="PRINTS" id="PR00081">
    <property type="entry name" value="GDHRDH"/>
</dbReference>
<dbReference type="SUPFAM" id="SSF51735">
    <property type="entry name" value="NAD(P)-binding Rossmann-fold domains"/>
    <property type="match status" value="1"/>
</dbReference>
<dbReference type="Pfam" id="PF13561">
    <property type="entry name" value="adh_short_C2"/>
    <property type="match status" value="1"/>
</dbReference>
<dbReference type="AlphaFoldDB" id="A0A402CW92"/>
<protein>
    <submittedName>
        <fullName evidence="3">Oxidoreductase</fullName>
    </submittedName>
</protein>
<name>A0A402CW92_9BACT</name>
<dbReference type="PROSITE" id="PS00061">
    <property type="entry name" value="ADH_SHORT"/>
    <property type="match status" value="1"/>
</dbReference>
<dbReference type="KEGG" id="ccot:CCAX7_61420"/>
<dbReference type="CDD" id="cd05233">
    <property type="entry name" value="SDR_c"/>
    <property type="match status" value="1"/>
</dbReference>